<evidence type="ECO:0000256" key="5">
    <source>
        <dbReference type="ARBA" id="ARBA00022822"/>
    </source>
</evidence>
<evidence type="ECO:0000256" key="3">
    <source>
        <dbReference type="ARBA" id="ARBA00011270"/>
    </source>
</evidence>
<dbReference type="Gene3D" id="3.20.20.70">
    <property type="entry name" value="Aldolase class I"/>
    <property type="match status" value="1"/>
</dbReference>
<dbReference type="RefSeq" id="WP_060535555.1">
    <property type="nucleotide sequence ID" value="NZ_CP013023.1"/>
</dbReference>
<dbReference type="InterPro" id="IPR018204">
    <property type="entry name" value="Trp_synthase_alpha_AS"/>
</dbReference>
<dbReference type="HAMAP" id="MF_00131">
    <property type="entry name" value="Trp_synth_alpha"/>
    <property type="match status" value="1"/>
</dbReference>
<keyword evidence="5 9" id="KW-0822">Tryptophan biosynthesis</keyword>
<dbReference type="PANTHER" id="PTHR43406">
    <property type="entry name" value="TRYPTOPHAN SYNTHASE, ALPHA CHAIN"/>
    <property type="match status" value="1"/>
</dbReference>
<dbReference type="GO" id="GO:0005829">
    <property type="term" value="C:cytosol"/>
    <property type="evidence" value="ECO:0007669"/>
    <property type="project" value="TreeGrafter"/>
</dbReference>
<dbReference type="PANTHER" id="PTHR43406:SF1">
    <property type="entry name" value="TRYPTOPHAN SYNTHASE ALPHA CHAIN, CHLOROPLASTIC"/>
    <property type="match status" value="1"/>
</dbReference>
<keyword evidence="7 9" id="KW-0456">Lyase</keyword>
<dbReference type="CDD" id="cd04724">
    <property type="entry name" value="Tryptophan_synthase_alpha"/>
    <property type="match status" value="1"/>
</dbReference>
<dbReference type="Pfam" id="PF00290">
    <property type="entry name" value="Trp_syntA"/>
    <property type="match status" value="1"/>
</dbReference>
<comment type="function">
    <text evidence="1 9">The alpha subunit is responsible for the aldol cleavage of indoleglycerol phosphate to indole and glyceraldehyde 3-phosphate.</text>
</comment>
<feature type="active site" description="Proton acceptor" evidence="9">
    <location>
        <position position="56"/>
    </location>
</feature>
<keyword evidence="6 9" id="KW-0057">Aromatic amino acid biosynthesis</keyword>
<dbReference type="InterPro" id="IPR011060">
    <property type="entry name" value="RibuloseP-bd_barrel"/>
</dbReference>
<dbReference type="STRING" id="1616788.AR543_16485"/>
<dbReference type="OrthoDB" id="9804578at2"/>
<evidence type="ECO:0000256" key="7">
    <source>
        <dbReference type="ARBA" id="ARBA00023239"/>
    </source>
</evidence>
<name>A0A172ZIH3_9BACL</name>
<evidence type="ECO:0000256" key="2">
    <source>
        <dbReference type="ARBA" id="ARBA00004733"/>
    </source>
</evidence>
<dbReference type="InterPro" id="IPR013785">
    <property type="entry name" value="Aldolase_TIM"/>
</dbReference>
<reference evidence="12" key="1">
    <citation type="submission" date="2015-10" db="EMBL/GenBank/DDBJ databases">
        <title>Genome of Paenibacillus bovis sp. nov.</title>
        <authorList>
            <person name="Wu Z."/>
            <person name="Gao C."/>
            <person name="Liu Z."/>
            <person name="Zheng H."/>
        </authorList>
    </citation>
    <scope>NUCLEOTIDE SEQUENCE [LARGE SCALE GENOMIC DNA]</scope>
    <source>
        <strain evidence="12">BD3526</strain>
    </source>
</reference>
<evidence type="ECO:0000256" key="6">
    <source>
        <dbReference type="ARBA" id="ARBA00023141"/>
    </source>
</evidence>
<dbReference type="SUPFAM" id="SSF51366">
    <property type="entry name" value="Ribulose-phoshate binding barrel"/>
    <property type="match status" value="1"/>
</dbReference>
<dbReference type="FunFam" id="3.20.20.70:FF:000037">
    <property type="entry name" value="Tryptophan synthase alpha chain"/>
    <property type="match status" value="1"/>
</dbReference>
<dbReference type="EC" id="4.2.1.20" evidence="9"/>
<evidence type="ECO:0000313" key="12">
    <source>
        <dbReference type="Proteomes" id="UP000078148"/>
    </source>
</evidence>
<evidence type="ECO:0000256" key="1">
    <source>
        <dbReference type="ARBA" id="ARBA00003365"/>
    </source>
</evidence>
<keyword evidence="4 9" id="KW-0028">Amino-acid biosynthesis</keyword>
<comment type="similarity">
    <text evidence="9 10">Belongs to the TrpA family.</text>
</comment>
<protein>
    <recommendedName>
        <fullName evidence="9">Tryptophan synthase alpha chain</fullName>
        <ecNumber evidence="9">4.2.1.20</ecNumber>
    </recommendedName>
</protein>
<reference evidence="11 12" key="2">
    <citation type="journal article" date="2016" name="Int. J. Syst. Evol. Microbiol.">
        <title>Paenibacillus bovis sp. nov., isolated from raw yak (Bos grunniens) milk.</title>
        <authorList>
            <person name="Gao C."/>
            <person name="Han J."/>
            <person name="Liu Z."/>
            <person name="Xu X."/>
            <person name="Hang F."/>
            <person name="Wu Z."/>
        </authorList>
    </citation>
    <scope>NUCLEOTIDE SEQUENCE [LARGE SCALE GENOMIC DNA]</scope>
    <source>
        <strain evidence="11 12">BD3526</strain>
    </source>
</reference>
<dbReference type="Proteomes" id="UP000078148">
    <property type="component" value="Chromosome"/>
</dbReference>
<dbReference type="EMBL" id="CP013023">
    <property type="protein sequence ID" value="ANF97446.1"/>
    <property type="molecule type" value="Genomic_DNA"/>
</dbReference>
<comment type="pathway">
    <text evidence="2 9">Amino-acid biosynthesis; L-tryptophan biosynthesis; L-tryptophan from chorismate: step 5/5.</text>
</comment>
<dbReference type="NCBIfam" id="TIGR00262">
    <property type="entry name" value="trpA"/>
    <property type="match status" value="1"/>
</dbReference>
<comment type="subunit">
    <text evidence="3 9">Tetramer of two alpha and two beta chains.</text>
</comment>
<keyword evidence="12" id="KW-1185">Reference proteome</keyword>
<organism evidence="11 12">
    <name type="scientific">Paenibacillus bovis</name>
    <dbReference type="NCBI Taxonomy" id="1616788"/>
    <lineage>
        <taxon>Bacteria</taxon>
        <taxon>Bacillati</taxon>
        <taxon>Bacillota</taxon>
        <taxon>Bacilli</taxon>
        <taxon>Bacillales</taxon>
        <taxon>Paenibacillaceae</taxon>
        <taxon>Paenibacillus</taxon>
    </lineage>
</organism>
<evidence type="ECO:0000256" key="8">
    <source>
        <dbReference type="ARBA" id="ARBA00049047"/>
    </source>
</evidence>
<dbReference type="KEGG" id="pbv:AR543_16485"/>
<comment type="catalytic activity">
    <reaction evidence="8 9">
        <text>(1S,2R)-1-C-(indol-3-yl)glycerol 3-phosphate + L-serine = D-glyceraldehyde 3-phosphate + L-tryptophan + H2O</text>
        <dbReference type="Rhea" id="RHEA:10532"/>
        <dbReference type="ChEBI" id="CHEBI:15377"/>
        <dbReference type="ChEBI" id="CHEBI:33384"/>
        <dbReference type="ChEBI" id="CHEBI:57912"/>
        <dbReference type="ChEBI" id="CHEBI:58866"/>
        <dbReference type="ChEBI" id="CHEBI:59776"/>
        <dbReference type="EC" id="4.2.1.20"/>
    </reaction>
</comment>
<evidence type="ECO:0000313" key="11">
    <source>
        <dbReference type="EMBL" id="ANF97446.1"/>
    </source>
</evidence>
<proteinExistence type="inferred from homology"/>
<feature type="active site" description="Proton acceptor" evidence="9">
    <location>
        <position position="67"/>
    </location>
</feature>
<dbReference type="InterPro" id="IPR002028">
    <property type="entry name" value="Trp_synthase_suA"/>
</dbReference>
<sequence length="277" mass="30449">MSITGQSQNRMDVTFAELREKGETALIPFLTVGDPDPQTTVDIIVELQEAGAHILELGVPYSDPLADGPVIQRASQRSLTHQVTIDTCLEVAEQARSRGVTMPFILFTYYNPILQYGLDRFFEQMQRYDISGMIIPDLPVEESDEMRSRSRAAGVSLVPLVAPTSEERIASILDGAQGFVYCVSSLGVTGERASFHNNVEQFIRNVKANTDLPVAVGFGISSHEQVKQFSEFCDGVVVGSAIVRQIESQIPLLTDPERKAEGLLQIRNFVSDLIGSD</sequence>
<dbReference type="UniPathway" id="UPA00035">
    <property type="reaction ID" value="UER00044"/>
</dbReference>
<gene>
    <name evidence="9" type="primary">trpA</name>
    <name evidence="11" type="ORF">AR543_16485</name>
</gene>
<dbReference type="PROSITE" id="PS00167">
    <property type="entry name" value="TRP_SYNTHASE_ALPHA"/>
    <property type="match status" value="1"/>
</dbReference>
<evidence type="ECO:0000256" key="4">
    <source>
        <dbReference type="ARBA" id="ARBA00022605"/>
    </source>
</evidence>
<accession>A0A172ZIH3</accession>
<evidence type="ECO:0000256" key="10">
    <source>
        <dbReference type="RuleBase" id="RU003662"/>
    </source>
</evidence>
<evidence type="ECO:0000256" key="9">
    <source>
        <dbReference type="HAMAP-Rule" id="MF_00131"/>
    </source>
</evidence>
<dbReference type="AlphaFoldDB" id="A0A172ZIH3"/>
<dbReference type="GO" id="GO:0004834">
    <property type="term" value="F:tryptophan synthase activity"/>
    <property type="evidence" value="ECO:0007669"/>
    <property type="project" value="UniProtKB-UniRule"/>
</dbReference>